<sequence length="66" mass="7684">MAIVKSSYEIFAMFAIVRRVLAAWMMRHVVMLAVAWVSRELLRGLLYELACVGVRWCALFEQCFVE</sequence>
<reference evidence="2 3" key="1">
    <citation type="journal article" date="2015" name="Genome Announc.">
        <title>Complete and Assembled Genome Sequence of Bifidobacterium kashiwanohense PV20-2, Isolated from the Feces of an Anemic Kenyan Infant.</title>
        <authorList>
            <person name="Vazquez-Gutierrez P."/>
            <person name="Lacroix C."/>
            <person name="Chassard C."/>
            <person name="Klumpp J."/>
            <person name="Jans C."/>
            <person name="Stevens M.J."/>
        </authorList>
    </citation>
    <scope>NUCLEOTIDE SEQUENCE [LARGE SCALE GENOMIC DNA]</scope>
    <source>
        <strain evidence="2 3">PV20-2</strain>
    </source>
</reference>
<gene>
    <name evidence="2" type="ORF">AH68_01940</name>
</gene>
<feature type="transmembrane region" description="Helical" evidence="1">
    <location>
        <begin position="20"/>
        <end position="38"/>
    </location>
</feature>
<accession>A0A0A7I9B5</accession>
<evidence type="ECO:0000313" key="3">
    <source>
        <dbReference type="Proteomes" id="UP000030625"/>
    </source>
</evidence>
<dbReference type="Proteomes" id="UP000030625">
    <property type="component" value="Chromosome"/>
</dbReference>
<protein>
    <submittedName>
        <fullName evidence="2">Uncharacterized protein</fullName>
    </submittedName>
</protein>
<evidence type="ECO:0000256" key="1">
    <source>
        <dbReference type="SAM" id="Phobius"/>
    </source>
</evidence>
<keyword evidence="1" id="KW-1133">Transmembrane helix</keyword>
<name>A0A0A7I9B5_9BIFI</name>
<dbReference type="HOGENOM" id="CLU_2822467_0_0_11"/>
<evidence type="ECO:0000313" key="2">
    <source>
        <dbReference type="EMBL" id="AIZ15389.1"/>
    </source>
</evidence>
<keyword evidence="1" id="KW-0472">Membrane</keyword>
<proteinExistence type="predicted"/>
<dbReference type="EMBL" id="CP007456">
    <property type="protein sequence ID" value="AIZ15389.1"/>
    <property type="molecule type" value="Genomic_DNA"/>
</dbReference>
<dbReference type="KEGG" id="bka:AH68_01940"/>
<dbReference type="AlphaFoldDB" id="A0A0A7I9B5"/>
<organism evidence="2 3">
    <name type="scientific">Bifidobacterium catenulatum PV20-2</name>
    <dbReference type="NCBI Taxonomy" id="1447716"/>
    <lineage>
        <taxon>Bacteria</taxon>
        <taxon>Bacillati</taxon>
        <taxon>Actinomycetota</taxon>
        <taxon>Actinomycetes</taxon>
        <taxon>Bifidobacteriales</taxon>
        <taxon>Bifidobacteriaceae</taxon>
        <taxon>Bifidobacterium</taxon>
    </lineage>
</organism>
<keyword evidence="1" id="KW-0812">Transmembrane</keyword>